<evidence type="ECO:0000313" key="2">
    <source>
        <dbReference type="EMBL" id="PKC51221.1"/>
    </source>
</evidence>
<evidence type="ECO:0000256" key="1">
    <source>
        <dbReference type="SAM" id="MobiDB-lite"/>
    </source>
</evidence>
<organism evidence="2 3">
    <name type="scientific">Rhizophagus irregularis</name>
    <dbReference type="NCBI Taxonomy" id="588596"/>
    <lineage>
        <taxon>Eukaryota</taxon>
        <taxon>Fungi</taxon>
        <taxon>Fungi incertae sedis</taxon>
        <taxon>Mucoromycota</taxon>
        <taxon>Glomeromycotina</taxon>
        <taxon>Glomeromycetes</taxon>
        <taxon>Glomerales</taxon>
        <taxon>Glomeraceae</taxon>
        <taxon>Rhizophagus</taxon>
    </lineage>
</organism>
<protein>
    <submittedName>
        <fullName evidence="2">Uncharacterized protein</fullName>
    </submittedName>
</protein>
<dbReference type="AlphaFoldDB" id="A0A2N0QJJ0"/>
<feature type="compositionally biased region" description="Polar residues" evidence="1">
    <location>
        <begin position="82"/>
        <end position="99"/>
    </location>
</feature>
<dbReference type="EMBL" id="LLXH01008075">
    <property type="protein sequence ID" value="PKC51221.1"/>
    <property type="molecule type" value="Genomic_DNA"/>
</dbReference>
<reference evidence="2 3" key="2">
    <citation type="submission" date="2017-10" db="EMBL/GenBank/DDBJ databases">
        <title>Genome analyses suggest a sexual origin of heterokaryosis in a supposedly ancient asexual fungus.</title>
        <authorList>
            <person name="Corradi N."/>
            <person name="Sedzielewska K."/>
            <person name="Noel J."/>
            <person name="Charron P."/>
            <person name="Farinelli L."/>
            <person name="Marton T."/>
            <person name="Kruger M."/>
            <person name="Pelin A."/>
            <person name="Brachmann A."/>
            <person name="Corradi N."/>
        </authorList>
    </citation>
    <scope>NUCLEOTIDE SEQUENCE [LARGE SCALE GENOMIC DNA]</scope>
    <source>
        <strain evidence="2 3">A1</strain>
    </source>
</reference>
<name>A0A2N0QJJ0_9GLOM</name>
<accession>A0A2N0QJJ0</accession>
<reference evidence="2 3" key="1">
    <citation type="submission" date="2017-10" db="EMBL/GenBank/DDBJ databases">
        <title>Extensive intraspecific genome diversity in a model arbuscular mycorrhizal fungus.</title>
        <authorList>
            <person name="Chen E.C.H."/>
            <person name="Morin E."/>
            <person name="Baudet D."/>
            <person name="Noel J."/>
            <person name="Ndikumana S."/>
            <person name="Charron P."/>
            <person name="St-Onge C."/>
            <person name="Giorgi J."/>
            <person name="Grigoriev I.V."/>
            <person name="Roux C."/>
            <person name="Martin F.M."/>
            <person name="Corradi N."/>
        </authorList>
    </citation>
    <scope>NUCLEOTIDE SEQUENCE [LARGE SCALE GENOMIC DNA]</scope>
    <source>
        <strain evidence="2 3">A1</strain>
    </source>
</reference>
<feature type="region of interest" description="Disordered" evidence="1">
    <location>
        <begin position="74"/>
        <end position="142"/>
    </location>
</feature>
<comment type="caution">
    <text evidence="2">The sequence shown here is derived from an EMBL/GenBank/DDBJ whole genome shotgun (WGS) entry which is preliminary data.</text>
</comment>
<gene>
    <name evidence="2" type="ORF">RhiirA1_484245</name>
</gene>
<dbReference type="Proteomes" id="UP000232688">
    <property type="component" value="Unassembled WGS sequence"/>
</dbReference>
<evidence type="ECO:0000313" key="3">
    <source>
        <dbReference type="Proteomes" id="UP000232688"/>
    </source>
</evidence>
<sequence>MVPCKLDFTRKKTTRKVPSYIPEDMTTATFKGRRKLVGYFENWETTLKALDSPPVTLPLGKELKWCRHSIPNLKKARKLKTKNTPDMKTSGNTGNAPDSNKSKKKDQVPSSTSNKKKDNQLKDPQAQKKAKNSSKSKGRDKGNQVVLAEILSFCVD</sequence>
<dbReference type="VEuPathDB" id="FungiDB:RhiirA1_484245"/>
<proteinExistence type="predicted"/>